<feature type="compositionally biased region" description="Acidic residues" evidence="1">
    <location>
        <begin position="96"/>
        <end position="111"/>
    </location>
</feature>
<feature type="compositionally biased region" description="Basic and acidic residues" evidence="1">
    <location>
        <begin position="157"/>
        <end position="174"/>
    </location>
</feature>
<reference evidence="2" key="1">
    <citation type="journal article" date="2023" name="PhytoFront">
        <title>Draft Genome Resources of Seven Strains of Tilletia horrida, Causal Agent of Kernel Smut of Rice.</title>
        <authorList>
            <person name="Khanal S."/>
            <person name="Antony Babu S."/>
            <person name="Zhou X.G."/>
        </authorList>
    </citation>
    <scope>NUCLEOTIDE SEQUENCE</scope>
    <source>
        <strain evidence="2">TX3</strain>
    </source>
</reference>
<feature type="region of interest" description="Disordered" evidence="1">
    <location>
        <begin position="87"/>
        <end position="174"/>
    </location>
</feature>
<evidence type="ECO:0000313" key="3">
    <source>
        <dbReference type="Proteomes" id="UP001176521"/>
    </source>
</evidence>
<sequence>MSLLLAPYNNAMRLGQGFNSYTGQICVDDAVVVNPERAENVITNDGTTMRILAQKTNKASVWRQMTEYINDGVLSTVNTEHDPSQALTLQEQDSGVQDEDQEDQDEEEEDQGQAQIDQDSRPIDDASAIDSVPAFEEPKVDDDPEIDTTDMTPEQLEQVKKDEAAKQEERNKKMEAARKAYLDKKAASLKEPVNTIAELAKKTKYVQGKFDAQRTGMGDNKGQAWKWTIKDSIGPSQTVTYNARFIDKLSEISDDLNASAALSIKTAQFGGSGSGSWLSTTKFFDSDIKFYLSVKVQSQSINFKDALEYNPIHSVNEANKEKFTECFGDSFISGFLEGGELNAVILMKVHNEGMKKDLMAEAQVALTGQGDLNLEGQGNIKLAKENLAANTETTIMVRYCGGGSIKTFDEEWTIDTLLAAANRFPYLVSQFPQRTYAILTKYESLRSFVALNPVKVSPLKYENAAVYTNMLMDAYLELKTLSQKVAADIRAVQNGTKRFKVASATEIENPVQPSQALKDFKLTTKYDASLEGLDQARREIANQMNKIVSEVNVITRDPAKATQERGTIFVGPASLQTLIPEVEYKSRRVRNQAMSGETLYAKVGEDGSPDAAKAANLEAHLFDESKSPLALSESEQIKVADLERENNEIAERTRVTAPVGSLSTGAPFCTLDNNLPTAIITEISTGQKNNTLRALCITWDNGVTLELGDDIDDYTKVVEPASTEKQAENVMVRRTLSGLSQSEVITSATIEVDGADGETRLSVVGLSVITNRGRSLQALFKNVKSESHYKSHVFEKPITDGYVSGFWGQAKDDEQAGGAEFGGRITRLGLIWTQAAAKASLYDEEELIECQVADEPLTFTEKGTVKWKPVNGVPQLICGLRSYMRGSRRSPSIRMNVKETRADGFDYRYIAFPEDPFCQATSTWMVLPELEGINVQCGTVDIDFDGVEVSRNVPFELPFKAGTTPTVICWIVDFIIKNDTDDVDIKVGPNGDTIGPTSFDLVATSSGGVIPAPPARRVSTAQDKEGAKTSEKDQKKDAPKEAVTTTTTTTADAQKAKAKVTMLSATFGWLAFDSSAAPDGVAFDAGAFTLSLGKRSLIDLERPYPAAFSSRPTKHFAAFSAIKAPYASSTDYRCEFDGPNTTANKLKLNLLAPSESDMGFVCEMGFVWVSSI</sequence>
<gene>
    <name evidence="2" type="ORF">OC842_003759</name>
</gene>
<evidence type="ECO:0000313" key="2">
    <source>
        <dbReference type="EMBL" id="KAK0530970.1"/>
    </source>
</evidence>
<dbReference type="Proteomes" id="UP001176521">
    <property type="component" value="Unassembled WGS sequence"/>
</dbReference>
<organism evidence="2 3">
    <name type="scientific">Tilletia horrida</name>
    <dbReference type="NCBI Taxonomy" id="155126"/>
    <lineage>
        <taxon>Eukaryota</taxon>
        <taxon>Fungi</taxon>
        <taxon>Dikarya</taxon>
        <taxon>Basidiomycota</taxon>
        <taxon>Ustilaginomycotina</taxon>
        <taxon>Exobasidiomycetes</taxon>
        <taxon>Tilletiales</taxon>
        <taxon>Tilletiaceae</taxon>
        <taxon>Tilletia</taxon>
    </lineage>
</organism>
<evidence type="ECO:0000256" key="1">
    <source>
        <dbReference type="SAM" id="MobiDB-lite"/>
    </source>
</evidence>
<protein>
    <recommendedName>
        <fullName evidence="4">H-type lectin domain-containing protein</fullName>
    </recommendedName>
</protein>
<comment type="caution">
    <text evidence="2">The sequence shown here is derived from an EMBL/GenBank/DDBJ whole genome shotgun (WGS) entry which is preliminary data.</text>
</comment>
<feature type="region of interest" description="Disordered" evidence="1">
    <location>
        <begin position="1006"/>
        <end position="1047"/>
    </location>
</feature>
<dbReference type="AlphaFoldDB" id="A0AAN6JK59"/>
<accession>A0AAN6JK59</accession>
<proteinExistence type="predicted"/>
<feature type="compositionally biased region" description="Acidic residues" evidence="1">
    <location>
        <begin position="139"/>
        <end position="148"/>
    </location>
</feature>
<feature type="compositionally biased region" description="Basic and acidic residues" evidence="1">
    <location>
        <begin position="1022"/>
        <end position="1040"/>
    </location>
</feature>
<name>A0AAN6JK59_9BASI</name>
<evidence type="ECO:0008006" key="4">
    <source>
        <dbReference type="Google" id="ProtNLM"/>
    </source>
</evidence>
<keyword evidence="3" id="KW-1185">Reference proteome</keyword>
<dbReference type="EMBL" id="JAPDMQ010000199">
    <property type="protein sequence ID" value="KAK0530970.1"/>
    <property type="molecule type" value="Genomic_DNA"/>
</dbReference>